<organism evidence="14 15">
    <name type="scientific">Aspergillus heteromorphus CBS 117.55</name>
    <dbReference type="NCBI Taxonomy" id="1448321"/>
    <lineage>
        <taxon>Eukaryota</taxon>
        <taxon>Fungi</taxon>
        <taxon>Dikarya</taxon>
        <taxon>Ascomycota</taxon>
        <taxon>Pezizomycotina</taxon>
        <taxon>Eurotiomycetes</taxon>
        <taxon>Eurotiomycetidae</taxon>
        <taxon>Eurotiales</taxon>
        <taxon>Aspergillaceae</taxon>
        <taxon>Aspergillus</taxon>
        <taxon>Aspergillus subgen. Circumdati</taxon>
    </lineage>
</organism>
<dbReference type="InterPro" id="IPR022581">
    <property type="entry name" value="Spt5_N"/>
</dbReference>
<dbReference type="InterPro" id="IPR014722">
    <property type="entry name" value="Rib_uL2_dom2"/>
</dbReference>
<dbReference type="PANTHER" id="PTHR11125">
    <property type="entry name" value="SUPPRESSOR OF TY 5"/>
    <property type="match status" value="1"/>
</dbReference>
<evidence type="ECO:0000256" key="5">
    <source>
        <dbReference type="ARBA" id="ARBA00023163"/>
    </source>
</evidence>
<dbReference type="InterPro" id="IPR006645">
    <property type="entry name" value="NGN-like_dom"/>
</dbReference>
<comment type="subcellular location">
    <subcellularLocation>
        <location evidence="1 9">Nucleus</location>
    </subcellularLocation>
</comment>
<keyword evidence="5 9" id="KW-0804">Transcription</keyword>
<feature type="compositionally biased region" description="Basic and acidic residues" evidence="10">
    <location>
        <begin position="1061"/>
        <end position="1072"/>
    </location>
</feature>
<feature type="compositionally biased region" description="Low complexity" evidence="10">
    <location>
        <begin position="976"/>
        <end position="989"/>
    </location>
</feature>
<evidence type="ECO:0000256" key="4">
    <source>
        <dbReference type="ARBA" id="ARBA00022664"/>
    </source>
</evidence>
<comment type="subunit">
    <text evidence="8">Component of the SPT4-SPT5 complex. Interacts with RNA polymerase II.</text>
</comment>
<evidence type="ECO:0000256" key="9">
    <source>
        <dbReference type="PIRNR" id="PIRNR036945"/>
    </source>
</evidence>
<dbReference type="Pfam" id="PF23037">
    <property type="entry name" value="KOWx_SPT5"/>
    <property type="match status" value="1"/>
</dbReference>
<dbReference type="InterPro" id="IPR057936">
    <property type="entry name" value="KOWx_Spt5"/>
</dbReference>
<dbReference type="OrthoDB" id="28901at2759"/>
<feature type="domain" description="KOW" evidence="12">
    <location>
        <begin position="752"/>
        <end position="779"/>
    </location>
</feature>
<dbReference type="PANTHER" id="PTHR11125:SF7">
    <property type="entry name" value="TRANSCRIPTION ELONGATION FACTOR SPT5"/>
    <property type="match status" value="1"/>
</dbReference>
<dbReference type="Pfam" id="PF23291">
    <property type="entry name" value="KOW4_SPT5"/>
    <property type="match status" value="1"/>
</dbReference>
<dbReference type="GO" id="GO:0003746">
    <property type="term" value="F:translation elongation factor activity"/>
    <property type="evidence" value="ECO:0007669"/>
    <property type="project" value="UniProtKB-KW"/>
</dbReference>
<dbReference type="InterPro" id="IPR039385">
    <property type="entry name" value="NGN_Euk"/>
</dbReference>
<dbReference type="CDD" id="cd06085">
    <property type="entry name" value="KOW_Spt5_5"/>
    <property type="match status" value="1"/>
</dbReference>
<dbReference type="Pfam" id="PF23284">
    <property type="entry name" value="KOW2_Spt5"/>
    <property type="match status" value="1"/>
</dbReference>
<feature type="compositionally biased region" description="Acidic residues" evidence="10">
    <location>
        <begin position="11"/>
        <end position="21"/>
    </location>
</feature>
<keyword evidence="4" id="KW-0507">mRNA processing</keyword>
<dbReference type="STRING" id="1448321.A0A317WI07"/>
<dbReference type="GO" id="GO:0006397">
    <property type="term" value="P:mRNA processing"/>
    <property type="evidence" value="ECO:0007669"/>
    <property type="project" value="UniProtKB-KW"/>
</dbReference>
<evidence type="ECO:0000259" key="11">
    <source>
        <dbReference type="SMART" id="SM00738"/>
    </source>
</evidence>
<proteinExistence type="inferred from homology"/>
<reference evidence="14 15" key="1">
    <citation type="submission" date="2016-12" db="EMBL/GenBank/DDBJ databases">
        <title>The genomes of Aspergillus section Nigri reveals drivers in fungal speciation.</title>
        <authorList>
            <consortium name="DOE Joint Genome Institute"/>
            <person name="Vesth T.C."/>
            <person name="Nybo J."/>
            <person name="Theobald S."/>
            <person name="Brandl J."/>
            <person name="Frisvad J.C."/>
            <person name="Nielsen K.F."/>
            <person name="Lyhne E.K."/>
            <person name="Kogle M.E."/>
            <person name="Kuo A."/>
            <person name="Riley R."/>
            <person name="Clum A."/>
            <person name="Nolan M."/>
            <person name="Lipzen A."/>
            <person name="Salamov A."/>
            <person name="Henrissat B."/>
            <person name="Wiebenga A."/>
            <person name="De Vries R.P."/>
            <person name="Grigoriev I.V."/>
            <person name="Mortensen U.H."/>
            <person name="Andersen M.R."/>
            <person name="Baker S.E."/>
        </authorList>
    </citation>
    <scope>NUCLEOTIDE SEQUENCE [LARGE SCALE GENOMIC DNA]</scope>
    <source>
        <strain evidence="14 15">CBS 117.55</strain>
    </source>
</reference>
<evidence type="ECO:0000256" key="7">
    <source>
        <dbReference type="ARBA" id="ARBA00024691"/>
    </source>
</evidence>
<feature type="domain" description="KOW" evidence="12">
    <location>
        <begin position="486"/>
        <end position="513"/>
    </location>
</feature>
<feature type="domain" description="NusG-like N-terminal" evidence="11">
    <location>
        <begin position="228"/>
        <end position="320"/>
    </location>
</feature>
<feature type="compositionally biased region" description="Polar residues" evidence="10">
    <location>
        <begin position="882"/>
        <end position="894"/>
    </location>
</feature>
<evidence type="ECO:0000256" key="8">
    <source>
        <dbReference type="ARBA" id="ARBA00025870"/>
    </source>
</evidence>
<dbReference type="Pfam" id="PF11942">
    <property type="entry name" value="Spt5_N"/>
    <property type="match status" value="1"/>
</dbReference>
<dbReference type="Pfam" id="PF03439">
    <property type="entry name" value="Spt5-NGN"/>
    <property type="match status" value="1"/>
</dbReference>
<feature type="domain" description="KOW" evidence="12">
    <location>
        <begin position="539"/>
        <end position="567"/>
    </location>
</feature>
<comment type="similarity">
    <text evidence="2 9">Belongs to the SPT5 family.</text>
</comment>
<evidence type="ECO:0000256" key="3">
    <source>
        <dbReference type="ARBA" id="ARBA00020181"/>
    </source>
</evidence>
<dbReference type="InterPro" id="IPR041977">
    <property type="entry name" value="KOW_Spt5_4"/>
</dbReference>
<dbReference type="SMART" id="SM00739">
    <property type="entry name" value="KOW"/>
    <property type="match status" value="5"/>
</dbReference>
<dbReference type="InterPro" id="IPR005824">
    <property type="entry name" value="KOW"/>
</dbReference>
<dbReference type="CDD" id="cd09888">
    <property type="entry name" value="NGN_Euk"/>
    <property type="match status" value="1"/>
</dbReference>
<dbReference type="FunFam" id="2.30.30.30:FF:000018">
    <property type="entry name" value="Transcription elongation factor SPT5"/>
    <property type="match status" value="1"/>
</dbReference>
<dbReference type="GO" id="GO:0006357">
    <property type="term" value="P:regulation of transcription by RNA polymerase II"/>
    <property type="evidence" value="ECO:0007669"/>
    <property type="project" value="InterPro"/>
</dbReference>
<dbReference type="InterPro" id="IPR039659">
    <property type="entry name" value="SPT5"/>
</dbReference>
<evidence type="ECO:0000313" key="14">
    <source>
        <dbReference type="EMBL" id="PWY86023.1"/>
    </source>
</evidence>
<evidence type="ECO:0000256" key="2">
    <source>
        <dbReference type="ARBA" id="ARBA00006956"/>
    </source>
</evidence>
<dbReference type="InterPro" id="IPR008991">
    <property type="entry name" value="Translation_prot_SH3-like_sf"/>
</dbReference>
<protein>
    <recommendedName>
        <fullName evidence="3 9">Transcription elongation factor SPT5</fullName>
    </recommendedName>
</protein>
<dbReference type="GO" id="GO:0032044">
    <property type="term" value="C:DSIF complex"/>
    <property type="evidence" value="ECO:0007669"/>
    <property type="project" value="TreeGrafter"/>
</dbReference>
<evidence type="ECO:0000256" key="1">
    <source>
        <dbReference type="ARBA" id="ARBA00004123"/>
    </source>
</evidence>
<dbReference type="InterPro" id="IPR036735">
    <property type="entry name" value="NGN_dom_sf"/>
</dbReference>
<dbReference type="GO" id="GO:0000785">
    <property type="term" value="C:chromatin"/>
    <property type="evidence" value="ECO:0007669"/>
    <property type="project" value="UniProtKB-ARBA"/>
</dbReference>
<dbReference type="CDD" id="cd06084">
    <property type="entry name" value="KOW_Spt5_4"/>
    <property type="match status" value="1"/>
</dbReference>
<dbReference type="CDD" id="cd06081">
    <property type="entry name" value="KOW_Spt5_1"/>
    <property type="match status" value="1"/>
</dbReference>
<feature type="compositionally biased region" description="Acidic residues" evidence="10">
    <location>
        <begin position="133"/>
        <end position="153"/>
    </location>
</feature>
<evidence type="ECO:0000313" key="15">
    <source>
        <dbReference type="Proteomes" id="UP000247233"/>
    </source>
</evidence>
<keyword evidence="6 9" id="KW-0539">Nucleus</keyword>
<keyword evidence="15" id="KW-1185">Reference proteome</keyword>
<dbReference type="RefSeq" id="XP_025400575.1">
    <property type="nucleotide sequence ID" value="XM_025539287.1"/>
</dbReference>
<feature type="compositionally biased region" description="Low complexity" evidence="10">
    <location>
        <begin position="818"/>
        <end position="837"/>
    </location>
</feature>
<keyword evidence="14" id="KW-0251">Elongation factor</keyword>
<dbReference type="SMART" id="SM01104">
    <property type="entry name" value="CTD"/>
    <property type="match status" value="1"/>
</dbReference>
<feature type="region of interest" description="Disordered" evidence="10">
    <location>
        <begin position="371"/>
        <end position="401"/>
    </location>
</feature>
<feature type="compositionally biased region" description="Gly residues" evidence="10">
    <location>
        <begin position="863"/>
        <end position="873"/>
    </location>
</feature>
<evidence type="ECO:0000259" key="13">
    <source>
        <dbReference type="SMART" id="SM01104"/>
    </source>
</evidence>
<name>A0A317WI07_9EURO</name>
<dbReference type="CDD" id="cd06082">
    <property type="entry name" value="KOW_Spt5_2"/>
    <property type="match status" value="1"/>
</dbReference>
<dbReference type="EMBL" id="MSFL01000008">
    <property type="protein sequence ID" value="PWY86023.1"/>
    <property type="molecule type" value="Genomic_DNA"/>
</dbReference>
<dbReference type="AlphaFoldDB" id="A0A317WI07"/>
<dbReference type="InterPro" id="IPR041978">
    <property type="entry name" value="KOW_Spt5_5"/>
</dbReference>
<dbReference type="InterPro" id="IPR041973">
    <property type="entry name" value="KOW_Spt5_1"/>
</dbReference>
<dbReference type="PIRSF" id="PIRSF036945">
    <property type="entry name" value="Spt5"/>
    <property type="match status" value="1"/>
</dbReference>
<dbReference type="GO" id="GO:0003729">
    <property type="term" value="F:mRNA binding"/>
    <property type="evidence" value="ECO:0007669"/>
    <property type="project" value="TreeGrafter"/>
</dbReference>
<keyword evidence="14" id="KW-0648">Protein biosynthesis</keyword>
<feature type="compositionally biased region" description="Polar residues" evidence="10">
    <location>
        <begin position="949"/>
        <end position="959"/>
    </location>
</feature>
<dbReference type="InterPro" id="IPR024945">
    <property type="entry name" value="Spt5_C_dom"/>
</dbReference>
<feature type="region of interest" description="Disordered" evidence="10">
    <location>
        <begin position="807"/>
        <end position="1072"/>
    </location>
</feature>
<dbReference type="FunFam" id="2.30.30.30:FF:000029">
    <property type="entry name" value="Transcription elongation factor SPT5"/>
    <property type="match status" value="1"/>
</dbReference>
<dbReference type="VEuPathDB" id="FungiDB:BO70DRAFT_288724"/>
<dbReference type="Pfam" id="PF23290">
    <property type="entry name" value="KOW5_SPT5"/>
    <property type="match status" value="1"/>
</dbReference>
<dbReference type="Gene3D" id="2.30.30.30">
    <property type="match status" value="3"/>
</dbReference>
<feature type="domain" description="KOW" evidence="12">
    <location>
        <begin position="662"/>
        <end position="687"/>
    </location>
</feature>
<dbReference type="GO" id="GO:0006368">
    <property type="term" value="P:transcription elongation by RNA polymerase II"/>
    <property type="evidence" value="ECO:0007669"/>
    <property type="project" value="TreeGrafter"/>
</dbReference>
<evidence type="ECO:0000256" key="10">
    <source>
        <dbReference type="SAM" id="MobiDB-lite"/>
    </source>
</evidence>
<dbReference type="InterPro" id="IPR041975">
    <property type="entry name" value="KOW_Spt5_2"/>
</dbReference>
<feature type="compositionally biased region" description="Acidic residues" evidence="10">
    <location>
        <begin position="81"/>
        <end position="114"/>
    </location>
</feature>
<dbReference type="Pfam" id="PF23042">
    <property type="entry name" value="KOW1_SPT5"/>
    <property type="match status" value="1"/>
</dbReference>
<dbReference type="FunFam" id="2.30.30.30:FF:000054">
    <property type="entry name" value="Transcription elongation factor SPT5"/>
    <property type="match status" value="1"/>
</dbReference>
<dbReference type="Gene3D" id="3.30.70.940">
    <property type="entry name" value="NusG, N-terminal domain"/>
    <property type="match status" value="1"/>
</dbReference>
<accession>A0A317WI07</accession>
<sequence length="1072" mass="115608">MSRNIMNQEFGSDEEEEEDDFNPGQADESGDEDTKPARRGRDEDDEDDDDDDEEVNTGRGSRHRAGSEDDVRGRHGHGHADEDDDEEEEDEEEGDEDGEDADEAEEAEDDDEDANAGRPRKRRKRPGVHSFFEEEAGVDEEEDEAEDEEDELAEFGGEMHPDDMDALPVGAETDDRRHRQLDRQRELAASMDAEKQAQMLKERYGRNRAAATDAVVVPKRLLLPSVDDPSIWGVRCKQGKEREVVFSIQKRIEERPPGSRNPIRIYSAFEREGAMSGYIYVEARRQTDVMDALQDMSNVYPRTKMVLVPVREMPDLLRVQKSEELNPGGWVRIKRGKYQNDLAQIEEVETNGLAVTVRLVPRLDYGLNEDIGAPTAADPKRKRPGMNPAVARPPQRAFSEAEAKKKHAKYLSATSGLGGKSWSYLGDTYVDGFLIKDLKVQHLITKSVNPRLEEVTMFARGSEDGTSNLDLASLAETMRNSTAEESYLPGDPVEVYRGEQQGLIGRTSSTRGDIVTLLVTQGDLTGQTIDAPVKSLRKRFREGDHVKVIGGSRYQDELGMVVQVKDDTVTLLSDMSMQEITVFSKDLRLSAETGVDGKLGMFDVHDLVQLDAATVACIVKVDRESLRVLDQNGSIRTILPTQVANKITPRKDAVATDRNGAEIRHGDTVREVYGEQRNGVILHIHRSFLFLHNKAQAENSGIVVVRTTNIVTVSAKGGRSNGPDLTKMNPALMRNGMPGSMMAPPQKSFGRDRMIGKTVMVRKGPFKGLVGIVKDSTDVQARVELHSKNKLVSIPKDILVVKDPVTGQTIDMSRGRGPRVPQGGSGGPPSSWNGGSRTPMAAADSSRTPAWGGSSARTPAWAGMGGGGMGGGRTPAWKNDGSRTSNPYDGSQTAYGGHGSRTPAWNAGARTPYGGGGGGSGNSDFDAFAAGSRTPGWGGSGNSGGRTPAWSSSGAPSNGSKDRGYDAPTPGGNYSAPTPGAYGGAPTPGVSAPTPGAWGVDSAPTPGAFSAPTPSDKRPYEAPTPAAFDNMSNRPYDAPTPAMSGTAATPGPGVYGDGDDSGPRYEEGTPSP</sequence>
<dbReference type="InterPro" id="IPR017071">
    <property type="entry name" value="TF_Spt5_eukaryote"/>
</dbReference>
<evidence type="ECO:0000256" key="6">
    <source>
        <dbReference type="ARBA" id="ARBA00023242"/>
    </source>
</evidence>
<dbReference type="FunFam" id="3.30.70.940:FF:000005">
    <property type="entry name" value="Transcription elongation factor SPT5"/>
    <property type="match status" value="1"/>
</dbReference>
<comment type="caution">
    <text evidence="14">The sequence shown here is derived from an EMBL/GenBank/DDBJ whole genome shotgun (WGS) entry which is preliminary data.</text>
</comment>
<evidence type="ECO:0000259" key="12">
    <source>
        <dbReference type="SMART" id="SM00739"/>
    </source>
</evidence>
<dbReference type="SUPFAM" id="SSF50104">
    <property type="entry name" value="Translation proteins SH3-like domain"/>
    <property type="match status" value="1"/>
</dbReference>
<feature type="compositionally biased region" description="Basic residues" evidence="10">
    <location>
        <begin position="118"/>
        <end position="127"/>
    </location>
</feature>
<feature type="domain" description="KOW" evidence="12">
    <location>
        <begin position="324"/>
        <end position="351"/>
    </location>
</feature>
<gene>
    <name evidence="14" type="ORF">BO70DRAFT_288724</name>
</gene>
<feature type="region of interest" description="Disordered" evidence="10">
    <location>
        <begin position="1"/>
        <end position="163"/>
    </location>
</feature>
<dbReference type="GO" id="GO:0032784">
    <property type="term" value="P:regulation of DNA-templated transcription elongation"/>
    <property type="evidence" value="ECO:0007669"/>
    <property type="project" value="InterPro"/>
</dbReference>
<feature type="domain" description="Spt5 C-terminal" evidence="13">
    <location>
        <begin position="845"/>
        <end position="1025"/>
    </location>
</feature>
<feature type="compositionally biased region" description="Polar residues" evidence="10">
    <location>
        <begin position="1"/>
        <end position="10"/>
    </location>
</feature>
<comment type="function">
    <text evidence="7 9">The SPT4-SPT5 complex mediates both activation and inhibition of transcription elongation, and plays a role in pre-mRNA processing. This complex seems to be important for the stability of the RNA polymerase II elongation machinery on the chromatin template but not for the inherent ability of this machinery to translocate down the gene.</text>
</comment>
<dbReference type="Pfam" id="PF12815">
    <property type="entry name" value="CTD"/>
    <property type="match status" value="2"/>
</dbReference>
<dbReference type="InterPro" id="IPR005100">
    <property type="entry name" value="NGN-domain"/>
</dbReference>
<feature type="compositionally biased region" description="Acidic residues" evidence="10">
    <location>
        <begin position="43"/>
        <end position="55"/>
    </location>
</feature>
<dbReference type="Proteomes" id="UP000247233">
    <property type="component" value="Unassembled WGS sequence"/>
</dbReference>
<feature type="compositionally biased region" description="Basic and acidic residues" evidence="10">
    <location>
        <begin position="32"/>
        <end position="42"/>
    </location>
</feature>
<dbReference type="InterPro" id="IPR041976">
    <property type="entry name" value="KOW_Spt5_3"/>
</dbReference>
<dbReference type="CDD" id="cd06083">
    <property type="entry name" value="KOW_Spt5_3"/>
    <property type="match status" value="1"/>
</dbReference>
<dbReference type="SMART" id="SM00738">
    <property type="entry name" value="NGN"/>
    <property type="match status" value="1"/>
</dbReference>
<dbReference type="GeneID" id="37061524"/>